<protein>
    <submittedName>
        <fullName evidence="2">Putative secreted protein</fullName>
    </submittedName>
</protein>
<feature type="signal peptide" evidence="1">
    <location>
        <begin position="1"/>
        <end position="21"/>
    </location>
</feature>
<evidence type="ECO:0000313" key="2">
    <source>
        <dbReference type="EMBL" id="JAC27866.1"/>
    </source>
</evidence>
<name>A0A023G107_AMBTT</name>
<proteinExistence type="evidence at transcript level"/>
<sequence>MIRKQTLFSLSLMLASAAASASVLYQWLLEKVCLGCTAVGGAHTSAIIRSLSVLARNASWSCDVTRGPGTIQWKTAFLEYYLCFFHRSFLNIKPRVDNEAAQTKSQKFTLSIFRLRRYLFGYSRAALFLNDRQSHLFS</sequence>
<dbReference type="EMBL" id="GBBM01007552">
    <property type="protein sequence ID" value="JAC27866.1"/>
    <property type="molecule type" value="mRNA"/>
</dbReference>
<accession>A0A023G107</accession>
<evidence type="ECO:0000256" key="1">
    <source>
        <dbReference type="SAM" id="SignalP"/>
    </source>
</evidence>
<dbReference type="AlphaFoldDB" id="A0A023G107"/>
<organism evidence="2">
    <name type="scientific">Amblyomma triste</name>
    <name type="common">Neotropical tick</name>
    <dbReference type="NCBI Taxonomy" id="251400"/>
    <lineage>
        <taxon>Eukaryota</taxon>
        <taxon>Metazoa</taxon>
        <taxon>Ecdysozoa</taxon>
        <taxon>Arthropoda</taxon>
        <taxon>Chelicerata</taxon>
        <taxon>Arachnida</taxon>
        <taxon>Acari</taxon>
        <taxon>Parasitiformes</taxon>
        <taxon>Ixodida</taxon>
        <taxon>Ixodoidea</taxon>
        <taxon>Ixodidae</taxon>
        <taxon>Amblyomminae</taxon>
        <taxon>Amblyomma</taxon>
    </lineage>
</organism>
<reference evidence="2" key="1">
    <citation type="submission" date="2014-03" db="EMBL/GenBank/DDBJ databases">
        <title>The sialotranscriptome of Amblyomma triste, Amblyomma parvum and Amblyomma cajennense ticks, uncovered by 454-based RNA-seq.</title>
        <authorList>
            <person name="Garcia G.R."/>
            <person name="Gardinassi L.G."/>
            <person name="Ribeiro J.M."/>
            <person name="Anatriello E."/>
            <person name="Ferreira B.R."/>
            <person name="Moreira H.N."/>
            <person name="Mafra C."/>
            <person name="Olegario M.M."/>
            <person name="Szabo P.J."/>
            <person name="Miranda-Santos I.K."/>
            <person name="Maruyama S.R."/>
        </authorList>
    </citation>
    <scope>NUCLEOTIDE SEQUENCE</scope>
    <source>
        <strain evidence="2">Mato Grasso do Sul</strain>
        <tissue evidence="2">Salivary glands</tissue>
    </source>
</reference>
<keyword evidence="1" id="KW-0732">Signal</keyword>
<feature type="chain" id="PRO_5001516437" evidence="1">
    <location>
        <begin position="22"/>
        <end position="138"/>
    </location>
</feature>